<proteinExistence type="predicted"/>
<dbReference type="AlphaFoldDB" id="A0A3E0I9L0"/>
<evidence type="ECO:0000313" key="3">
    <source>
        <dbReference type="Proteomes" id="UP000256269"/>
    </source>
</evidence>
<keyword evidence="3" id="KW-1185">Reference proteome</keyword>
<sequence length="170" mass="17967">MTPPRAVDVARWLWVAAGLLFAVRTYVALADRQGLRDQVRQADSTLTMQQVEAAVNGEIVLGVLFCTVVVALYVLVANKMLAGRSWARVLLTFFGAVFAVSGALGLIGIAGGLAAAVGVSVDPTEVVLSVIGVAVDVAALVAMWLPPSSAYFRTISAQRVMPPPPNQFMR</sequence>
<comment type="caution">
    <text evidence="2">The sequence shown here is derived from an EMBL/GenBank/DDBJ whole genome shotgun (WGS) entry which is preliminary data.</text>
</comment>
<dbReference type="EMBL" id="QUNO01000001">
    <property type="protein sequence ID" value="REH55350.1"/>
    <property type="molecule type" value="Genomic_DNA"/>
</dbReference>
<organism evidence="2 3">
    <name type="scientific">Kutzneria buriramensis</name>
    <dbReference type="NCBI Taxonomy" id="1045776"/>
    <lineage>
        <taxon>Bacteria</taxon>
        <taxon>Bacillati</taxon>
        <taxon>Actinomycetota</taxon>
        <taxon>Actinomycetes</taxon>
        <taxon>Pseudonocardiales</taxon>
        <taxon>Pseudonocardiaceae</taxon>
        <taxon>Kutzneria</taxon>
    </lineage>
</organism>
<feature type="transmembrane region" description="Helical" evidence="1">
    <location>
        <begin position="89"/>
        <end position="114"/>
    </location>
</feature>
<dbReference type="Proteomes" id="UP000256269">
    <property type="component" value="Unassembled WGS sequence"/>
</dbReference>
<name>A0A3E0I9L0_9PSEU</name>
<reference evidence="2 3" key="1">
    <citation type="submission" date="2018-08" db="EMBL/GenBank/DDBJ databases">
        <title>Genomic Encyclopedia of Archaeal and Bacterial Type Strains, Phase II (KMG-II): from individual species to whole genera.</title>
        <authorList>
            <person name="Goeker M."/>
        </authorList>
    </citation>
    <scope>NUCLEOTIDE SEQUENCE [LARGE SCALE GENOMIC DNA]</scope>
    <source>
        <strain evidence="2 3">DSM 45791</strain>
    </source>
</reference>
<gene>
    <name evidence="2" type="ORF">BCF44_101370</name>
</gene>
<keyword evidence="1" id="KW-0812">Transmembrane</keyword>
<keyword evidence="1" id="KW-1133">Transmembrane helix</keyword>
<dbReference type="RefSeq" id="WP_116172287.1">
    <property type="nucleotide sequence ID" value="NZ_CP144375.1"/>
</dbReference>
<dbReference type="OrthoDB" id="3831145at2"/>
<accession>A0A3E0I9L0</accession>
<keyword evidence="1" id="KW-0472">Membrane</keyword>
<evidence type="ECO:0000313" key="2">
    <source>
        <dbReference type="EMBL" id="REH55350.1"/>
    </source>
</evidence>
<evidence type="ECO:0000256" key="1">
    <source>
        <dbReference type="SAM" id="Phobius"/>
    </source>
</evidence>
<protein>
    <submittedName>
        <fullName evidence="2">Uncharacterized protein</fullName>
    </submittedName>
</protein>
<feature type="transmembrane region" description="Helical" evidence="1">
    <location>
        <begin position="126"/>
        <end position="145"/>
    </location>
</feature>
<feature type="transmembrane region" description="Helical" evidence="1">
    <location>
        <begin position="54"/>
        <end position="77"/>
    </location>
</feature>